<organism evidence="2 3">
    <name type="scientific">Glaciecola siphonariae</name>
    <dbReference type="NCBI Taxonomy" id="521012"/>
    <lineage>
        <taxon>Bacteria</taxon>
        <taxon>Pseudomonadati</taxon>
        <taxon>Pseudomonadota</taxon>
        <taxon>Gammaproteobacteria</taxon>
        <taxon>Alteromonadales</taxon>
        <taxon>Alteromonadaceae</taxon>
        <taxon>Glaciecola</taxon>
    </lineage>
</organism>
<comment type="caution">
    <text evidence="2">The sequence shown here is derived from an EMBL/GenBank/DDBJ whole genome shotgun (WGS) entry which is preliminary data.</text>
</comment>
<dbReference type="Proteomes" id="UP001595897">
    <property type="component" value="Unassembled WGS sequence"/>
</dbReference>
<feature type="transmembrane region" description="Helical" evidence="1">
    <location>
        <begin position="126"/>
        <end position="144"/>
    </location>
</feature>
<evidence type="ECO:0000256" key="1">
    <source>
        <dbReference type="SAM" id="Phobius"/>
    </source>
</evidence>
<dbReference type="RefSeq" id="WP_382408623.1">
    <property type="nucleotide sequence ID" value="NZ_JBHSGU010000005.1"/>
</dbReference>
<evidence type="ECO:0000313" key="2">
    <source>
        <dbReference type="EMBL" id="MFC4700777.1"/>
    </source>
</evidence>
<protein>
    <submittedName>
        <fullName evidence="2">Uncharacterized protein</fullName>
    </submittedName>
</protein>
<proteinExistence type="predicted"/>
<keyword evidence="3" id="KW-1185">Reference proteome</keyword>
<keyword evidence="1" id="KW-1133">Transmembrane helix</keyword>
<keyword evidence="1" id="KW-0472">Membrane</keyword>
<feature type="transmembrane region" description="Helical" evidence="1">
    <location>
        <begin position="101"/>
        <end position="120"/>
    </location>
</feature>
<reference evidence="3" key="1">
    <citation type="journal article" date="2019" name="Int. J. Syst. Evol. Microbiol.">
        <title>The Global Catalogue of Microorganisms (GCM) 10K type strain sequencing project: providing services to taxonomists for standard genome sequencing and annotation.</title>
        <authorList>
            <consortium name="The Broad Institute Genomics Platform"/>
            <consortium name="The Broad Institute Genome Sequencing Center for Infectious Disease"/>
            <person name="Wu L."/>
            <person name="Ma J."/>
        </authorList>
    </citation>
    <scope>NUCLEOTIDE SEQUENCE [LARGE SCALE GENOMIC DNA]</scope>
    <source>
        <strain evidence="3">KACC 12507</strain>
    </source>
</reference>
<name>A0ABV9LW66_9ALTE</name>
<keyword evidence="1" id="KW-0812">Transmembrane</keyword>
<dbReference type="EMBL" id="JBHSGU010000005">
    <property type="protein sequence ID" value="MFC4700777.1"/>
    <property type="molecule type" value="Genomic_DNA"/>
</dbReference>
<gene>
    <name evidence="2" type="ORF">ACFO4O_11450</name>
</gene>
<evidence type="ECO:0000313" key="3">
    <source>
        <dbReference type="Proteomes" id="UP001595897"/>
    </source>
</evidence>
<accession>A0ABV9LW66</accession>
<sequence length="155" mass="17755">MEPDYKTYSIEELEDSLRSIDQAAYPDRTKRIKDELEFRRSKSDQNNAPLTEYFEPNEQFYKCPTCGEKIGFFSRSLNKWGKIKKCPHCGAPYRVTIKLKVYAVALIPLLIIHMFIMSPLMESFGLSNGVGVGILCGFMVYFSMRLSKVRSGSVT</sequence>